<evidence type="ECO:0000313" key="2">
    <source>
        <dbReference type="Proteomes" id="UP001500842"/>
    </source>
</evidence>
<keyword evidence="2" id="KW-1185">Reference proteome</keyword>
<dbReference type="Proteomes" id="UP001500842">
    <property type="component" value="Unassembled WGS sequence"/>
</dbReference>
<evidence type="ECO:0000313" key="1">
    <source>
        <dbReference type="EMBL" id="GAA1510765.1"/>
    </source>
</evidence>
<proteinExistence type="predicted"/>
<sequence length="99" mass="9728">MDNQGPGKGLIPIEGVVGSEAAGFEQASGDVVGQVAEPKSTAAEAFEAAVEGFGGSVGCAGAVEVGEHVGGALLQRFNVRPSLVTSTSDLGTPVLTDSI</sequence>
<organism evidence="1 2">
    <name type="scientific">Nocardioides humi</name>
    <dbReference type="NCBI Taxonomy" id="449461"/>
    <lineage>
        <taxon>Bacteria</taxon>
        <taxon>Bacillati</taxon>
        <taxon>Actinomycetota</taxon>
        <taxon>Actinomycetes</taxon>
        <taxon>Propionibacteriales</taxon>
        <taxon>Nocardioidaceae</taxon>
        <taxon>Nocardioides</taxon>
    </lineage>
</organism>
<accession>A0ABN2A4D6</accession>
<reference evidence="1 2" key="1">
    <citation type="journal article" date="2019" name="Int. J. Syst. Evol. Microbiol.">
        <title>The Global Catalogue of Microorganisms (GCM) 10K type strain sequencing project: providing services to taxonomists for standard genome sequencing and annotation.</title>
        <authorList>
            <consortium name="The Broad Institute Genomics Platform"/>
            <consortium name="The Broad Institute Genome Sequencing Center for Infectious Disease"/>
            <person name="Wu L."/>
            <person name="Ma J."/>
        </authorList>
    </citation>
    <scope>NUCLEOTIDE SEQUENCE [LARGE SCALE GENOMIC DNA]</scope>
    <source>
        <strain evidence="1 2">JCM 14942</strain>
    </source>
</reference>
<comment type="caution">
    <text evidence="1">The sequence shown here is derived from an EMBL/GenBank/DDBJ whole genome shotgun (WGS) entry which is preliminary data.</text>
</comment>
<gene>
    <name evidence="1" type="ORF">GCM10009788_13940</name>
</gene>
<dbReference type="EMBL" id="BAAAOR010000010">
    <property type="protein sequence ID" value="GAA1510765.1"/>
    <property type="molecule type" value="Genomic_DNA"/>
</dbReference>
<name>A0ABN2A4D6_9ACTN</name>
<protein>
    <submittedName>
        <fullName evidence="1">Uncharacterized protein</fullName>
    </submittedName>
</protein>